<keyword evidence="1" id="KW-0418">Kinase</keyword>
<proteinExistence type="predicted"/>
<dbReference type="GO" id="GO:0016301">
    <property type="term" value="F:kinase activity"/>
    <property type="evidence" value="ECO:0007669"/>
    <property type="project" value="UniProtKB-KW"/>
</dbReference>
<gene>
    <name evidence="1" type="ORF">EPH_0075920</name>
</gene>
<dbReference type="OrthoDB" id="333747at2759"/>
<keyword evidence="2" id="KW-1185">Reference proteome</keyword>
<accession>U6H2G7</accession>
<organism evidence="1 2">
    <name type="scientific">Eimeria praecox</name>
    <dbReference type="NCBI Taxonomy" id="51316"/>
    <lineage>
        <taxon>Eukaryota</taxon>
        <taxon>Sar</taxon>
        <taxon>Alveolata</taxon>
        <taxon>Apicomplexa</taxon>
        <taxon>Conoidasida</taxon>
        <taxon>Coccidia</taxon>
        <taxon>Eucoccidiorida</taxon>
        <taxon>Eimeriorina</taxon>
        <taxon>Eimeriidae</taxon>
        <taxon>Eimeria</taxon>
    </lineage>
</organism>
<dbReference type="SUPFAM" id="SSF52540">
    <property type="entry name" value="P-loop containing nucleoside triphosphate hydrolases"/>
    <property type="match status" value="1"/>
</dbReference>
<dbReference type="AlphaFoldDB" id="U6H2G7"/>
<evidence type="ECO:0000313" key="1">
    <source>
        <dbReference type="EMBL" id="CDI85663.1"/>
    </source>
</evidence>
<dbReference type="PANTHER" id="PTHR10285">
    <property type="entry name" value="URIDINE KINASE"/>
    <property type="match status" value="1"/>
</dbReference>
<name>U6H2G7_9EIME</name>
<dbReference type="VEuPathDB" id="ToxoDB:EPH_0075920"/>
<dbReference type="Gene3D" id="3.40.50.300">
    <property type="entry name" value="P-loop containing nucleotide triphosphate hydrolases"/>
    <property type="match status" value="2"/>
</dbReference>
<sequence length="242" mass="26520">MDPVATAGLAARRNTQNKPEVRCFAASDFEPLVEFLAARILKAHQHHCPFSPETAATNDSLVCQQSSQPLDVNVLSRGADQAAHPWRILVGIGGIPGSGKSTLAVRLQAALNAVSRSLFCPCLRPTQTEIKLQSDHKEFTLEDTVAPTMAVALVGMDGFHLTRAELDKFPDPQQAHRRRGAPWTFDLGAFWERLHTLKTKAGPVVFPTFDHAVKVGRGIQRIKHLTGAINETRQLLLQALLD</sequence>
<dbReference type="EMBL" id="HG694121">
    <property type="protein sequence ID" value="CDI85663.1"/>
    <property type="molecule type" value="Genomic_DNA"/>
</dbReference>
<keyword evidence="1" id="KW-0808">Transferase</keyword>
<reference evidence="1" key="2">
    <citation type="submission" date="2013-10" db="EMBL/GenBank/DDBJ databases">
        <authorList>
            <person name="Aslett M."/>
        </authorList>
    </citation>
    <scope>NUCLEOTIDE SEQUENCE [LARGE SCALE GENOMIC DNA]</scope>
    <source>
        <strain evidence="1">Houghton</strain>
    </source>
</reference>
<protein>
    <submittedName>
        <fullName evidence="1">Predicted panthothenate kinase/uridine kinase-related protein, related</fullName>
    </submittedName>
</protein>
<reference evidence="1" key="1">
    <citation type="submission" date="2013-10" db="EMBL/GenBank/DDBJ databases">
        <title>Genomic analysis of the causative agents of coccidiosis in chickens.</title>
        <authorList>
            <person name="Reid A.J."/>
            <person name="Blake D."/>
            <person name="Billington K."/>
            <person name="Browne H."/>
            <person name="Dunn M."/>
            <person name="Hung S."/>
            <person name="Kawahara F."/>
            <person name="Miranda-Saavedra D."/>
            <person name="Mourier T."/>
            <person name="Nagra H."/>
            <person name="Otto T.D."/>
            <person name="Rawlings N."/>
            <person name="Sanchez A."/>
            <person name="Sanders M."/>
            <person name="Subramaniam C."/>
            <person name="Tay Y."/>
            <person name="Dear P."/>
            <person name="Doerig C."/>
            <person name="Gruber A."/>
            <person name="Parkinson J."/>
            <person name="Shirley M."/>
            <person name="Wan K.L."/>
            <person name="Berriman M."/>
            <person name="Tomley F."/>
            <person name="Pain A."/>
        </authorList>
    </citation>
    <scope>NUCLEOTIDE SEQUENCE [LARGE SCALE GENOMIC DNA]</scope>
    <source>
        <strain evidence="1">Houghton</strain>
    </source>
</reference>
<dbReference type="Proteomes" id="UP000018201">
    <property type="component" value="Unassembled WGS sequence"/>
</dbReference>
<evidence type="ECO:0000313" key="2">
    <source>
        <dbReference type="Proteomes" id="UP000018201"/>
    </source>
</evidence>
<dbReference type="InterPro" id="IPR027417">
    <property type="entry name" value="P-loop_NTPase"/>
</dbReference>